<comment type="caution">
    <text evidence="6">The sequence shown here is derived from an EMBL/GenBank/DDBJ whole genome shotgun (WGS) entry which is preliminary data.</text>
</comment>
<dbReference type="EMBL" id="BMNT01000002">
    <property type="protein sequence ID" value="GGK65420.1"/>
    <property type="molecule type" value="Genomic_DNA"/>
</dbReference>
<dbReference type="GO" id="GO:0000976">
    <property type="term" value="F:transcription cis-regulatory region binding"/>
    <property type="evidence" value="ECO:0007669"/>
    <property type="project" value="TreeGrafter"/>
</dbReference>
<protein>
    <submittedName>
        <fullName evidence="6">LacI family transcriptional regulator</fullName>
    </submittedName>
</protein>
<proteinExistence type="predicted"/>
<dbReference type="CDD" id="cd01392">
    <property type="entry name" value="HTH_LacI"/>
    <property type="match status" value="1"/>
</dbReference>
<organism evidence="6 7">
    <name type="scientific">Sphaerisporangium melleum</name>
    <dbReference type="NCBI Taxonomy" id="321316"/>
    <lineage>
        <taxon>Bacteria</taxon>
        <taxon>Bacillati</taxon>
        <taxon>Actinomycetota</taxon>
        <taxon>Actinomycetes</taxon>
        <taxon>Streptosporangiales</taxon>
        <taxon>Streptosporangiaceae</taxon>
        <taxon>Sphaerisporangium</taxon>
    </lineage>
</organism>
<dbReference type="AlphaFoldDB" id="A0A917QSF1"/>
<keyword evidence="7" id="KW-1185">Reference proteome</keyword>
<dbReference type="InterPro" id="IPR000843">
    <property type="entry name" value="HTH_LacI"/>
</dbReference>
<dbReference type="PANTHER" id="PTHR30146">
    <property type="entry name" value="LACI-RELATED TRANSCRIPTIONAL REPRESSOR"/>
    <property type="match status" value="1"/>
</dbReference>
<evidence type="ECO:0000259" key="5">
    <source>
        <dbReference type="PROSITE" id="PS50932"/>
    </source>
</evidence>
<keyword evidence="1" id="KW-0805">Transcription regulation</keyword>
<keyword evidence="3" id="KW-0804">Transcription</keyword>
<reference evidence="6" key="2">
    <citation type="submission" date="2020-09" db="EMBL/GenBank/DDBJ databases">
        <authorList>
            <person name="Sun Q."/>
            <person name="Ohkuma M."/>
        </authorList>
    </citation>
    <scope>NUCLEOTIDE SEQUENCE</scope>
    <source>
        <strain evidence="6">JCM 13064</strain>
    </source>
</reference>
<sequence length="350" mass="37099">MGNPATGPAAEQAESGPRQRGATIAQVAAQAGVSITTAWKVANGRSDVSLGTRRKVQAALIDQGYRPRSRNPRRTRLIEFVVHELESAWVLELVKGVQQAARANRAALVFSELEGRVTPLDSWLTDVLERHPLAVVSAFSVPPEEHRKSLAAAGVPLVAIDPVTELADRTPSVSVANWNGGLAATRHLLALGHRRIGMISGPPDILCGRARLDGYRAALDSAQVPVDPELIRHGDFLVGGGLREARALLALERPPTAVFVGNDIQALGVYEAAREAGLRIPADLSVVGFDDLPLTPWMGPALTTIRQPLSDMGAAALTMALNIANGEPPPHSEQIFPAELVVRASTAPPA</sequence>
<dbReference type="SUPFAM" id="SSF53822">
    <property type="entry name" value="Periplasmic binding protein-like I"/>
    <property type="match status" value="1"/>
</dbReference>
<dbReference type="InterPro" id="IPR046335">
    <property type="entry name" value="LacI/GalR-like_sensor"/>
</dbReference>
<reference evidence="6" key="1">
    <citation type="journal article" date="2014" name="Int. J. Syst. Evol. Microbiol.">
        <title>Complete genome sequence of Corynebacterium casei LMG S-19264T (=DSM 44701T), isolated from a smear-ripened cheese.</title>
        <authorList>
            <consortium name="US DOE Joint Genome Institute (JGI-PGF)"/>
            <person name="Walter F."/>
            <person name="Albersmeier A."/>
            <person name="Kalinowski J."/>
            <person name="Ruckert C."/>
        </authorList>
    </citation>
    <scope>NUCLEOTIDE SEQUENCE</scope>
    <source>
        <strain evidence="6">JCM 13064</strain>
    </source>
</reference>
<gene>
    <name evidence="6" type="primary">lacI</name>
    <name evidence="6" type="ORF">GCM10007964_05580</name>
</gene>
<dbReference type="Pfam" id="PF13377">
    <property type="entry name" value="Peripla_BP_3"/>
    <property type="match status" value="1"/>
</dbReference>
<dbReference type="GO" id="GO:0003700">
    <property type="term" value="F:DNA-binding transcription factor activity"/>
    <property type="evidence" value="ECO:0007669"/>
    <property type="project" value="TreeGrafter"/>
</dbReference>
<dbReference type="SMART" id="SM00354">
    <property type="entry name" value="HTH_LACI"/>
    <property type="match status" value="1"/>
</dbReference>
<dbReference type="PANTHER" id="PTHR30146:SF153">
    <property type="entry name" value="LACTOSE OPERON REPRESSOR"/>
    <property type="match status" value="1"/>
</dbReference>
<dbReference type="Proteomes" id="UP000645217">
    <property type="component" value="Unassembled WGS sequence"/>
</dbReference>
<evidence type="ECO:0000256" key="1">
    <source>
        <dbReference type="ARBA" id="ARBA00023015"/>
    </source>
</evidence>
<dbReference type="SUPFAM" id="SSF47413">
    <property type="entry name" value="lambda repressor-like DNA-binding domains"/>
    <property type="match status" value="1"/>
</dbReference>
<dbReference type="Gene3D" id="3.40.50.2300">
    <property type="match status" value="2"/>
</dbReference>
<dbReference type="PROSITE" id="PS50932">
    <property type="entry name" value="HTH_LACI_2"/>
    <property type="match status" value="1"/>
</dbReference>
<evidence type="ECO:0000256" key="2">
    <source>
        <dbReference type="ARBA" id="ARBA00023125"/>
    </source>
</evidence>
<dbReference type="InterPro" id="IPR028082">
    <property type="entry name" value="Peripla_BP_I"/>
</dbReference>
<evidence type="ECO:0000313" key="7">
    <source>
        <dbReference type="Proteomes" id="UP000645217"/>
    </source>
</evidence>
<evidence type="ECO:0000256" key="3">
    <source>
        <dbReference type="ARBA" id="ARBA00023163"/>
    </source>
</evidence>
<name>A0A917QSF1_9ACTN</name>
<keyword evidence="2" id="KW-0238">DNA-binding</keyword>
<dbReference type="Pfam" id="PF00356">
    <property type="entry name" value="LacI"/>
    <property type="match status" value="1"/>
</dbReference>
<dbReference type="InterPro" id="IPR010982">
    <property type="entry name" value="Lambda_DNA-bd_dom_sf"/>
</dbReference>
<evidence type="ECO:0000256" key="4">
    <source>
        <dbReference type="SAM" id="MobiDB-lite"/>
    </source>
</evidence>
<accession>A0A917QSF1</accession>
<feature type="domain" description="HTH lacI-type" evidence="5">
    <location>
        <begin position="22"/>
        <end position="77"/>
    </location>
</feature>
<evidence type="ECO:0000313" key="6">
    <source>
        <dbReference type="EMBL" id="GGK65420.1"/>
    </source>
</evidence>
<dbReference type="Gene3D" id="1.10.260.40">
    <property type="entry name" value="lambda repressor-like DNA-binding domains"/>
    <property type="match status" value="1"/>
</dbReference>
<feature type="region of interest" description="Disordered" evidence="4">
    <location>
        <begin position="1"/>
        <end position="20"/>
    </location>
</feature>